<proteinExistence type="predicted"/>
<dbReference type="OrthoDB" id="21665at2"/>
<dbReference type="InterPro" id="IPR007803">
    <property type="entry name" value="Asp/Arg/Pro-Hydrxlase"/>
</dbReference>
<evidence type="ECO:0000256" key="1">
    <source>
        <dbReference type="SAM" id="Phobius"/>
    </source>
</evidence>
<dbReference type="InterPro" id="IPR027443">
    <property type="entry name" value="IPNS-like_sf"/>
</dbReference>
<name>A0A0M9GMK1_9HYPH</name>
<dbReference type="STRING" id="1514904.SU32_08510"/>
<feature type="transmembrane region" description="Helical" evidence="1">
    <location>
        <begin position="12"/>
        <end position="35"/>
    </location>
</feature>
<organism evidence="3 4">
    <name type="scientific">Ahrensia marina</name>
    <dbReference type="NCBI Taxonomy" id="1514904"/>
    <lineage>
        <taxon>Bacteria</taxon>
        <taxon>Pseudomonadati</taxon>
        <taxon>Pseudomonadota</taxon>
        <taxon>Alphaproteobacteria</taxon>
        <taxon>Hyphomicrobiales</taxon>
        <taxon>Ahrensiaceae</taxon>
        <taxon>Ahrensia</taxon>
    </lineage>
</organism>
<sequence length="273" mass="31602">MKRETKKLIRTVVISTVVLAALLYFIPWITIFWLICGLLDISRNKAKNNMMFKRYFAGNGLLTWFLSPVNLFIDLISPRNPGVLKLDDLPETHRAEINEVLNVFRDQKDNIIADIDAVYGEGRRGMYVYRWFGKKQIDNVPALSGDYKYVKTIAVSVFSGKEKTTWHYGPHRLSYRVLLNLSPVETDKVFIECQGKKHFWHEDPLYIFDDTLFHRSINDLDARRYVVFMDVARPSYAPGIIDAGLSFVSTVGGRMKKFFYKNWKLIGTGPKTT</sequence>
<dbReference type="EMBL" id="JXMU01000011">
    <property type="protein sequence ID" value="KPB01290.1"/>
    <property type="molecule type" value="Genomic_DNA"/>
</dbReference>
<feature type="domain" description="Aspartyl/asparaginy/proline hydroxylase" evidence="2">
    <location>
        <begin position="139"/>
        <end position="234"/>
    </location>
</feature>
<evidence type="ECO:0000313" key="3">
    <source>
        <dbReference type="EMBL" id="KPB01290.1"/>
    </source>
</evidence>
<accession>A0A0M9GMK1</accession>
<dbReference type="PATRIC" id="fig|1514904.3.peg.519"/>
<dbReference type="Proteomes" id="UP000038011">
    <property type="component" value="Unassembled WGS sequence"/>
</dbReference>
<keyword evidence="1" id="KW-0472">Membrane</keyword>
<gene>
    <name evidence="3" type="ORF">SU32_08510</name>
</gene>
<keyword evidence="1" id="KW-1133">Transmembrane helix</keyword>
<evidence type="ECO:0000313" key="4">
    <source>
        <dbReference type="Proteomes" id="UP000038011"/>
    </source>
</evidence>
<dbReference type="AlphaFoldDB" id="A0A0M9GMK1"/>
<keyword evidence="4" id="KW-1185">Reference proteome</keyword>
<evidence type="ECO:0000259" key="2">
    <source>
        <dbReference type="Pfam" id="PF05118"/>
    </source>
</evidence>
<dbReference type="Gene3D" id="2.60.120.330">
    <property type="entry name" value="B-lactam Antibiotic, Isopenicillin N Synthase, Chain"/>
    <property type="match status" value="1"/>
</dbReference>
<reference evidence="3 4" key="1">
    <citation type="submission" date="2015-01" db="EMBL/GenBank/DDBJ databases">
        <title>Ahrensia donghaiensis sp. nov., a novel dimethylsulphoniopropionate-cleavage bacterium isolated from seawater and emended descriptions of the genus Ahrensia and Ahrensia kielensis.</title>
        <authorList>
            <person name="Liu J."/>
        </authorList>
    </citation>
    <scope>NUCLEOTIDE SEQUENCE [LARGE SCALE GENOMIC DNA]</scope>
    <source>
        <strain evidence="3 4">LZD062</strain>
    </source>
</reference>
<comment type="caution">
    <text evidence="3">The sequence shown here is derived from an EMBL/GenBank/DDBJ whole genome shotgun (WGS) entry which is preliminary data.</text>
</comment>
<keyword evidence="1" id="KW-0812">Transmembrane</keyword>
<protein>
    <submittedName>
        <fullName evidence="3">Aspartyl beta-hydroxylase</fullName>
    </submittedName>
</protein>
<dbReference type="RefSeq" id="WP_053998931.1">
    <property type="nucleotide sequence ID" value="NZ_JXMU01000011.1"/>
</dbReference>
<dbReference type="Pfam" id="PF05118">
    <property type="entry name" value="Asp_Arg_Hydrox"/>
    <property type="match status" value="1"/>
</dbReference>